<protein>
    <submittedName>
        <fullName evidence="2">Uncharacterized protein</fullName>
    </submittedName>
</protein>
<dbReference type="Proteomes" id="UP000179807">
    <property type="component" value="Unassembled WGS sequence"/>
</dbReference>
<dbReference type="AlphaFoldDB" id="A0A1J4K123"/>
<comment type="caution">
    <text evidence="2">The sequence shown here is derived from an EMBL/GenBank/DDBJ whole genome shotgun (WGS) entry which is preliminary data.</text>
</comment>
<dbReference type="RefSeq" id="XP_068356580.1">
    <property type="nucleotide sequence ID" value="XM_068493241.1"/>
</dbReference>
<name>A0A1J4K123_9EUKA</name>
<dbReference type="InterPro" id="IPR016024">
    <property type="entry name" value="ARM-type_fold"/>
</dbReference>
<keyword evidence="3" id="KW-1185">Reference proteome</keyword>
<dbReference type="GeneID" id="94827945"/>
<evidence type="ECO:0000313" key="3">
    <source>
        <dbReference type="Proteomes" id="UP000179807"/>
    </source>
</evidence>
<feature type="coiled-coil region" evidence="1">
    <location>
        <begin position="11"/>
        <end position="39"/>
    </location>
</feature>
<dbReference type="SUPFAM" id="SSF48371">
    <property type="entry name" value="ARM repeat"/>
    <property type="match status" value="1"/>
</dbReference>
<evidence type="ECO:0000256" key="1">
    <source>
        <dbReference type="SAM" id="Coils"/>
    </source>
</evidence>
<gene>
    <name evidence="2" type="ORF">TRFO_06688</name>
</gene>
<accession>A0A1J4K123</accession>
<dbReference type="VEuPathDB" id="TrichDB:TRFO_06688"/>
<organism evidence="2 3">
    <name type="scientific">Tritrichomonas foetus</name>
    <dbReference type="NCBI Taxonomy" id="1144522"/>
    <lineage>
        <taxon>Eukaryota</taxon>
        <taxon>Metamonada</taxon>
        <taxon>Parabasalia</taxon>
        <taxon>Tritrichomonadida</taxon>
        <taxon>Tritrichomonadidae</taxon>
        <taxon>Tritrichomonas</taxon>
    </lineage>
</organism>
<reference evidence="2" key="1">
    <citation type="submission" date="2016-10" db="EMBL/GenBank/DDBJ databases">
        <authorList>
            <person name="Benchimol M."/>
            <person name="Almeida L.G."/>
            <person name="Vasconcelos A.T."/>
            <person name="Perreira-Neves A."/>
            <person name="Rosa I.A."/>
            <person name="Tasca T."/>
            <person name="Bogo M.R."/>
            <person name="de Souza W."/>
        </authorList>
    </citation>
    <scope>NUCLEOTIDE SEQUENCE [LARGE SCALE GENOMIC DNA]</scope>
    <source>
        <strain evidence="2">K</strain>
    </source>
</reference>
<keyword evidence="1" id="KW-0175">Coiled coil</keyword>
<evidence type="ECO:0000313" key="2">
    <source>
        <dbReference type="EMBL" id="OHT03444.1"/>
    </source>
</evidence>
<proteinExistence type="predicted"/>
<dbReference type="EMBL" id="MLAK01000827">
    <property type="protein sequence ID" value="OHT03444.1"/>
    <property type="molecule type" value="Genomic_DNA"/>
</dbReference>
<sequence length="500" mass="58931">MDFSYKETNILKNESSRLIQSEENMTEEEKKQINDTRNRFNFHVANIHDFFAHVQSAKNDRNKAIIELTAEIRAFSLFLKSQHAQIYLPTSLFEEGKKLLQHELIPLICELISNECDSPVSNTQIFISFINLFRCLLYFFKPPHPIYLFLQTNLKKTLIYLISREIPRVTDSILGFLVYLIDGSEIASNFIFSIVSIDQLKTIVYSNFGKNKKDYKSIDCCDSSVFFIFGFSRFFIPLEKIEELFSFLLYLRQYGKKTSFKLIYKSLRNFIRMHKEQIKMLFEQNKNLKDFMIYDSKLDSKGTRRAVIDLLKTMCDFHYKMENYPISLCYDSLFDPEVGVRKKCSEFWNSAYSNNYENIIMLMTKDNFIAVVNRLMELIFAEYKVALEAGKAILILFFFIPASEYMEIIKVNGFNVFRKIFEASTGEYFENVMKIFNMIFISAVNQGWVRNCILCFEQSDCINCLNERLEQCNEKQAQLIEAFMTNFNQQKENLEGQKVQ</sequence>